<dbReference type="CDD" id="cd05466">
    <property type="entry name" value="PBP2_LTTR_substrate"/>
    <property type="match status" value="1"/>
</dbReference>
<dbReference type="InterPro" id="IPR036390">
    <property type="entry name" value="WH_DNA-bd_sf"/>
</dbReference>
<dbReference type="FunFam" id="1.10.10.10:FF:000001">
    <property type="entry name" value="LysR family transcriptional regulator"/>
    <property type="match status" value="1"/>
</dbReference>
<dbReference type="PANTHER" id="PTHR30419">
    <property type="entry name" value="HTH-TYPE TRANSCRIPTIONAL REGULATOR YBHD"/>
    <property type="match status" value="1"/>
</dbReference>
<dbReference type="SUPFAM" id="SSF46785">
    <property type="entry name" value="Winged helix' DNA-binding domain"/>
    <property type="match status" value="1"/>
</dbReference>
<reference evidence="6 7" key="1">
    <citation type="submission" date="2015-09" db="EMBL/GenBank/DDBJ databases">
        <authorList>
            <consortium name="Swine Surveillance"/>
        </authorList>
    </citation>
    <scope>NUCLEOTIDE SEQUENCE [LARGE SCALE GENOMIC DNA]</scope>
    <source>
        <strain evidence="6 7">CECT 7557</strain>
    </source>
</reference>
<keyword evidence="4" id="KW-0804">Transcription</keyword>
<dbReference type="Gene3D" id="3.40.190.290">
    <property type="match status" value="1"/>
</dbReference>
<organism evidence="6 7">
    <name type="scientific">Tritonibacter multivorans</name>
    <dbReference type="NCBI Taxonomy" id="928856"/>
    <lineage>
        <taxon>Bacteria</taxon>
        <taxon>Pseudomonadati</taxon>
        <taxon>Pseudomonadota</taxon>
        <taxon>Alphaproteobacteria</taxon>
        <taxon>Rhodobacterales</taxon>
        <taxon>Paracoccaceae</taxon>
        <taxon>Tritonibacter</taxon>
    </lineage>
</organism>
<keyword evidence="3" id="KW-0238">DNA-binding</keyword>
<dbReference type="InterPro" id="IPR005119">
    <property type="entry name" value="LysR_subst-bd"/>
</dbReference>
<dbReference type="GO" id="GO:0005829">
    <property type="term" value="C:cytosol"/>
    <property type="evidence" value="ECO:0007669"/>
    <property type="project" value="TreeGrafter"/>
</dbReference>
<dbReference type="RefSeq" id="WP_058289725.1">
    <property type="nucleotide sequence ID" value="NZ_CYSD01000021.1"/>
</dbReference>
<gene>
    <name evidence="6" type="primary">cmpR_2</name>
    <name evidence="6" type="ORF">TRM7557_01491</name>
</gene>
<evidence type="ECO:0000256" key="2">
    <source>
        <dbReference type="ARBA" id="ARBA00023015"/>
    </source>
</evidence>
<evidence type="ECO:0000256" key="4">
    <source>
        <dbReference type="ARBA" id="ARBA00023163"/>
    </source>
</evidence>
<proteinExistence type="inferred from homology"/>
<sequence length="313" mass="33836">MIELRELQLLTALARHRHFAKAAEECALSQPAFSMRLRALEERLGLTVVRRGNRFQGLTEEGEMILRHARGILDGAKALEQEIAAAKGQVTGMLVLGVVPTATAFAAQLTGRLHEAHPNLLVRIEVTTSITLQQRLFDGTIDAGITYSDSLGKDQVTITSLYDESYVLFAPEAMVSAEAASITWEDAAQLPLSLLEPQMQNRRILDRIFADRGLSPSVMSESSGFMSAMVMARSGAVATILPRALVEALGQMDGTRVLDLQDAAPADPSDSAAVAAMGRPICLASIERQPELTTVRALREIIDASGQICDIDK</sequence>
<dbReference type="PANTHER" id="PTHR30419:SF31">
    <property type="entry name" value="BLR3139 PROTEIN"/>
    <property type="match status" value="1"/>
</dbReference>
<evidence type="ECO:0000256" key="3">
    <source>
        <dbReference type="ARBA" id="ARBA00023125"/>
    </source>
</evidence>
<protein>
    <submittedName>
        <fullName evidence="6">HTH-type transcriptional activator CmpR</fullName>
    </submittedName>
</protein>
<feature type="domain" description="HTH lysR-type" evidence="5">
    <location>
        <begin position="2"/>
        <end position="59"/>
    </location>
</feature>
<dbReference type="SUPFAM" id="SSF53850">
    <property type="entry name" value="Periplasmic binding protein-like II"/>
    <property type="match status" value="1"/>
</dbReference>
<dbReference type="EMBL" id="CYSD01000021">
    <property type="protein sequence ID" value="CUH77690.1"/>
    <property type="molecule type" value="Genomic_DNA"/>
</dbReference>
<dbReference type="PRINTS" id="PR00039">
    <property type="entry name" value="HTHLYSR"/>
</dbReference>
<dbReference type="InterPro" id="IPR000847">
    <property type="entry name" value="LysR_HTH_N"/>
</dbReference>
<dbReference type="Gene3D" id="1.10.10.10">
    <property type="entry name" value="Winged helix-like DNA-binding domain superfamily/Winged helix DNA-binding domain"/>
    <property type="match status" value="1"/>
</dbReference>
<dbReference type="AlphaFoldDB" id="A0A0P1GR76"/>
<dbReference type="InterPro" id="IPR036388">
    <property type="entry name" value="WH-like_DNA-bd_sf"/>
</dbReference>
<dbReference type="PROSITE" id="PS50931">
    <property type="entry name" value="HTH_LYSR"/>
    <property type="match status" value="1"/>
</dbReference>
<dbReference type="Pfam" id="PF03466">
    <property type="entry name" value="LysR_substrate"/>
    <property type="match status" value="1"/>
</dbReference>
<evidence type="ECO:0000313" key="7">
    <source>
        <dbReference type="Proteomes" id="UP000052022"/>
    </source>
</evidence>
<dbReference type="GO" id="GO:0003700">
    <property type="term" value="F:DNA-binding transcription factor activity"/>
    <property type="evidence" value="ECO:0007669"/>
    <property type="project" value="InterPro"/>
</dbReference>
<dbReference type="InterPro" id="IPR050950">
    <property type="entry name" value="HTH-type_LysR_regulators"/>
</dbReference>
<comment type="similarity">
    <text evidence="1">Belongs to the LysR transcriptional regulatory family.</text>
</comment>
<evidence type="ECO:0000259" key="5">
    <source>
        <dbReference type="PROSITE" id="PS50931"/>
    </source>
</evidence>
<keyword evidence="7" id="KW-1185">Reference proteome</keyword>
<name>A0A0P1GR76_9RHOB</name>
<dbReference type="GO" id="GO:0003677">
    <property type="term" value="F:DNA binding"/>
    <property type="evidence" value="ECO:0007669"/>
    <property type="project" value="UniProtKB-KW"/>
</dbReference>
<evidence type="ECO:0000256" key="1">
    <source>
        <dbReference type="ARBA" id="ARBA00009437"/>
    </source>
</evidence>
<accession>A0A0P1GR76</accession>
<dbReference type="Pfam" id="PF00126">
    <property type="entry name" value="HTH_1"/>
    <property type="match status" value="1"/>
</dbReference>
<keyword evidence="2" id="KW-0805">Transcription regulation</keyword>
<evidence type="ECO:0000313" key="6">
    <source>
        <dbReference type="EMBL" id="CUH77690.1"/>
    </source>
</evidence>
<dbReference type="STRING" id="928856.SAMN04488049_107156"/>
<dbReference type="Proteomes" id="UP000052022">
    <property type="component" value="Unassembled WGS sequence"/>
</dbReference>
<dbReference type="OrthoDB" id="9815174at2"/>